<dbReference type="InterPro" id="IPR025961">
    <property type="entry name" value="Metal_resist"/>
</dbReference>
<feature type="transmembrane region" description="Helical" evidence="2">
    <location>
        <begin position="12"/>
        <end position="36"/>
    </location>
</feature>
<dbReference type="RefSeq" id="WP_271689567.1">
    <property type="nucleotide sequence ID" value="NZ_CP116423.1"/>
</dbReference>
<keyword evidence="2" id="KW-0472">Membrane</keyword>
<evidence type="ECO:0000256" key="2">
    <source>
        <dbReference type="SAM" id="Phobius"/>
    </source>
</evidence>
<dbReference type="Proteomes" id="UP001210770">
    <property type="component" value="Chromosome"/>
</dbReference>
<keyword evidence="2" id="KW-1133">Transmembrane helix</keyword>
<evidence type="ECO:0000256" key="1">
    <source>
        <dbReference type="SAM" id="MobiDB-lite"/>
    </source>
</evidence>
<protein>
    <submittedName>
        <fullName evidence="3">Periplasmic heavy metal sensor</fullName>
    </submittedName>
</protein>
<dbReference type="EMBL" id="CP116423">
    <property type="protein sequence ID" value="WCE71387.1"/>
    <property type="molecule type" value="Genomic_DNA"/>
</dbReference>
<dbReference type="AlphaFoldDB" id="A0AAX3LRN9"/>
<feature type="region of interest" description="Disordered" evidence="1">
    <location>
        <begin position="149"/>
        <end position="172"/>
    </location>
</feature>
<dbReference type="Pfam" id="PF13801">
    <property type="entry name" value="Metal_resist"/>
    <property type="match status" value="1"/>
</dbReference>
<keyword evidence="2" id="KW-0812">Transmembrane</keyword>
<evidence type="ECO:0000313" key="4">
    <source>
        <dbReference type="Proteomes" id="UP001210770"/>
    </source>
</evidence>
<proteinExistence type="predicted"/>
<name>A0AAX3LRN9_9RHOB</name>
<organism evidence="3 4">
    <name type="scientific">Sulfitobacter faviae</name>
    <dbReference type="NCBI Taxonomy" id="1775881"/>
    <lineage>
        <taxon>Bacteria</taxon>
        <taxon>Pseudomonadati</taxon>
        <taxon>Pseudomonadota</taxon>
        <taxon>Alphaproteobacteria</taxon>
        <taxon>Rhodobacterales</taxon>
        <taxon>Roseobacteraceae</taxon>
        <taxon>Sulfitobacter</taxon>
    </lineage>
</organism>
<gene>
    <name evidence="3" type="ORF">PL336_06000</name>
</gene>
<accession>A0AAX3LRN9</accession>
<evidence type="ECO:0000313" key="3">
    <source>
        <dbReference type="EMBL" id="WCE71387.1"/>
    </source>
</evidence>
<sequence length="172" mass="18495">MTQDPTPRRKRLMRVALGLSLALNVMILGALGGAMWRHGGPGPHGGGDLPGLRSYASPYVQALPPEARRGLHGKMRTSGKAHHLDREARRALYDEMLAALRAEPFQADVAAAVLAAQGEAAAGVQQVAHDAWLAEVSAMDAAARQDYADKLQQRLEAGPPRKKGKRDGRPER</sequence>
<reference evidence="3" key="1">
    <citation type="submission" date="2023-01" db="EMBL/GenBank/DDBJ databases">
        <title>Comparative genomic analysis of cold water coral derived Sulfitobacter faviae: insights into their metabolism and habitat adaptation.</title>
        <authorList>
            <person name="Guo Y."/>
            <person name="Lin S."/>
            <person name="Huang Z."/>
            <person name="Tang K."/>
            <person name="Wang X."/>
        </authorList>
    </citation>
    <scope>NUCLEOTIDE SEQUENCE</scope>
    <source>
        <strain evidence="3">SCSIO W_1865</strain>
    </source>
</reference>